<accession>A0A9P8P972</accession>
<sequence length="196" mass="21029">MNLTVAPKLNASNANNISWPLCFVGLHSSIALFRLTAMALDEKSFSTRSWARLASCLRSVSVNVWTCSKYSTQRSSTSSTRYPVNSLLSYGTIVSVGPPVASARTGFPSLIASTGTIPKCSNEGVKNGLSLKKLSTSLRDASSRERSPTQGYTTLKDSVLRLLNSFSTVFFVNSELTSTLSANLIENSSIASNTNL</sequence>
<dbReference type="EMBL" id="JAEUBD010001062">
    <property type="protein sequence ID" value="KAH3667612.1"/>
    <property type="molecule type" value="Genomic_DNA"/>
</dbReference>
<reference evidence="1" key="1">
    <citation type="journal article" date="2021" name="Open Biol.">
        <title>Shared evolutionary footprints suggest mitochondrial oxidative damage underlies multiple complex I losses in fungi.</title>
        <authorList>
            <person name="Schikora-Tamarit M.A."/>
            <person name="Marcet-Houben M."/>
            <person name="Nosek J."/>
            <person name="Gabaldon T."/>
        </authorList>
    </citation>
    <scope>NUCLEOTIDE SEQUENCE</scope>
    <source>
        <strain evidence="1">NCAIM Y.01608</strain>
    </source>
</reference>
<evidence type="ECO:0000313" key="2">
    <source>
        <dbReference type="Proteomes" id="UP000788993"/>
    </source>
</evidence>
<gene>
    <name evidence="1" type="ORF">OGATHE_003135</name>
</gene>
<protein>
    <submittedName>
        <fullName evidence="1">Uncharacterized protein</fullName>
    </submittedName>
</protein>
<dbReference type="AlphaFoldDB" id="A0A9P8P972"/>
<evidence type="ECO:0000313" key="1">
    <source>
        <dbReference type="EMBL" id="KAH3667612.1"/>
    </source>
</evidence>
<name>A0A9P8P972_9ASCO</name>
<reference evidence="1" key="2">
    <citation type="submission" date="2021-01" db="EMBL/GenBank/DDBJ databases">
        <authorList>
            <person name="Schikora-Tamarit M.A."/>
        </authorList>
    </citation>
    <scope>NUCLEOTIDE SEQUENCE</scope>
    <source>
        <strain evidence="1">NCAIM Y.01608</strain>
    </source>
</reference>
<proteinExistence type="predicted"/>
<dbReference type="Proteomes" id="UP000788993">
    <property type="component" value="Unassembled WGS sequence"/>
</dbReference>
<comment type="caution">
    <text evidence="1">The sequence shown here is derived from an EMBL/GenBank/DDBJ whole genome shotgun (WGS) entry which is preliminary data.</text>
</comment>
<keyword evidence="2" id="KW-1185">Reference proteome</keyword>
<organism evidence="1 2">
    <name type="scientific">Ogataea polymorpha</name>
    <dbReference type="NCBI Taxonomy" id="460523"/>
    <lineage>
        <taxon>Eukaryota</taxon>
        <taxon>Fungi</taxon>
        <taxon>Dikarya</taxon>
        <taxon>Ascomycota</taxon>
        <taxon>Saccharomycotina</taxon>
        <taxon>Pichiomycetes</taxon>
        <taxon>Pichiales</taxon>
        <taxon>Pichiaceae</taxon>
        <taxon>Ogataea</taxon>
    </lineage>
</organism>